<dbReference type="Pfam" id="PF00072">
    <property type="entry name" value="Response_reg"/>
    <property type="match status" value="1"/>
</dbReference>
<dbReference type="InterPro" id="IPR003594">
    <property type="entry name" value="HATPase_dom"/>
</dbReference>
<dbReference type="Gene3D" id="3.40.50.2300">
    <property type="match status" value="1"/>
</dbReference>
<dbReference type="Pfam" id="PF02518">
    <property type="entry name" value="HATPase_c"/>
    <property type="match status" value="1"/>
</dbReference>
<dbReference type="SMART" id="SM00387">
    <property type="entry name" value="HATPase_c"/>
    <property type="match status" value="1"/>
</dbReference>
<evidence type="ECO:0000313" key="13">
    <source>
        <dbReference type="EMBL" id="MBC5682390.1"/>
    </source>
</evidence>
<dbReference type="Gene3D" id="3.30.565.10">
    <property type="entry name" value="Histidine kinase-like ATPase, C-terminal domain"/>
    <property type="match status" value="1"/>
</dbReference>
<feature type="coiled-coil region" evidence="9">
    <location>
        <begin position="312"/>
        <end position="347"/>
    </location>
</feature>
<dbReference type="InterPro" id="IPR036890">
    <property type="entry name" value="HATPase_C_sf"/>
</dbReference>
<comment type="function">
    <text evidence="7">May play the central regulatory role in sporulation. It may be an element of the effector pathway responsible for the activation of sporulation genes in response to nutritional stress. Spo0A may act in concert with spo0H (a sigma factor) to control the expression of some genes that are critical to the sporulation process.</text>
</comment>
<dbReference type="InterPro" id="IPR036097">
    <property type="entry name" value="HisK_dim/P_sf"/>
</dbReference>
<dbReference type="PANTHER" id="PTHR45339">
    <property type="entry name" value="HYBRID SIGNAL TRANSDUCTION HISTIDINE KINASE J"/>
    <property type="match status" value="1"/>
</dbReference>
<evidence type="ECO:0000259" key="11">
    <source>
        <dbReference type="PROSITE" id="PS50109"/>
    </source>
</evidence>
<dbReference type="InterPro" id="IPR003661">
    <property type="entry name" value="HisK_dim/P_dom"/>
</dbReference>
<dbReference type="Pfam" id="PF00512">
    <property type="entry name" value="HisKA"/>
    <property type="match status" value="1"/>
</dbReference>
<dbReference type="SMART" id="SM00388">
    <property type="entry name" value="HisKA"/>
    <property type="match status" value="1"/>
</dbReference>
<dbReference type="CDD" id="cd17546">
    <property type="entry name" value="REC_hyHK_CKI1_RcsC-like"/>
    <property type="match status" value="1"/>
</dbReference>
<comment type="caution">
    <text evidence="13">The sequence shown here is derived from an EMBL/GenBank/DDBJ whole genome shotgun (WGS) entry which is preliminary data.</text>
</comment>
<feature type="modified residue" description="4-aspartylphosphate" evidence="8">
    <location>
        <position position="651"/>
    </location>
</feature>
<dbReference type="Gene3D" id="1.10.287.130">
    <property type="match status" value="1"/>
</dbReference>
<keyword evidence="10" id="KW-0812">Transmembrane</keyword>
<dbReference type="SUPFAM" id="SSF47384">
    <property type="entry name" value="Homodimeric domain of signal transducing histidine kinase"/>
    <property type="match status" value="1"/>
</dbReference>
<evidence type="ECO:0000256" key="6">
    <source>
        <dbReference type="ARBA" id="ARBA00023012"/>
    </source>
</evidence>
<dbReference type="InterPro" id="IPR011006">
    <property type="entry name" value="CheY-like_superfamily"/>
</dbReference>
<dbReference type="InterPro" id="IPR004358">
    <property type="entry name" value="Sig_transdc_His_kin-like_C"/>
</dbReference>
<evidence type="ECO:0000259" key="12">
    <source>
        <dbReference type="PROSITE" id="PS50110"/>
    </source>
</evidence>
<dbReference type="EC" id="2.7.13.3" evidence="2"/>
<evidence type="ECO:0000256" key="9">
    <source>
        <dbReference type="SAM" id="Coils"/>
    </source>
</evidence>
<evidence type="ECO:0000256" key="4">
    <source>
        <dbReference type="ARBA" id="ARBA00022553"/>
    </source>
</evidence>
<dbReference type="CDD" id="cd00082">
    <property type="entry name" value="HisKA"/>
    <property type="match status" value="1"/>
</dbReference>
<keyword evidence="9" id="KW-0175">Coiled coil</keyword>
<gene>
    <name evidence="13" type="ORF">H8S40_02155</name>
</gene>
<accession>A0ABR7G660</accession>
<reference evidence="13 14" key="1">
    <citation type="submission" date="2020-08" db="EMBL/GenBank/DDBJ databases">
        <title>Genome public.</title>
        <authorList>
            <person name="Liu C."/>
            <person name="Sun Q."/>
        </authorList>
    </citation>
    <scope>NUCLEOTIDE SEQUENCE [LARGE SCALE GENOMIC DNA]</scope>
    <source>
        <strain evidence="13 14">NSJ-13</strain>
    </source>
</reference>
<evidence type="ECO:0000313" key="14">
    <source>
        <dbReference type="Proteomes" id="UP000631576"/>
    </source>
</evidence>
<sequence>MVLSIKRNPKEMKKRFWMFGALIGVCVVAASVLYFFHKEKTEVEQRLVEIVNYVKVQCSTYTHYNEATESKSLLRSIESARQMSTNIDIEIENGGQLSQELLKENLQTLWVDGILVLNADGSVVCEYSANEKYTEKAVRYLQKDVIMDYIEYEERSYSERINLDDGSCIDLAACARKDAPGVVAIYYYTPSEYMRNYTLTMQSLLNGYSTEKDGTIVVADSGMIIASNDENLLGQSTAENEVVQTMKQHTDSHHIFHLKNEGTGCYGIMLKQRDYYIYAYIPDKKIFQDLPLNVIFVTFLYLLLLSVSWVRIQKASAEREKQEREKEEKYKEELLKAAKRAEAANRAKTEFLQRMSHDIRTPINGICGMLDVAEHYAEDLDKQTECREKIKEASNLLLGLVNEVLDMSKLESGEVTLEESPFDLHNISEEVLTVIELLAEERNIKLIREKQEITHWNLIGSPAHVKRVWMNILSNAVKYNKDNGSICIQCREVPYNQAGMTMIEFICQDTGIGMSREFQKVIFEPFAQENAGSRSKYGGTGLGMPITKSLVEKMGGTIQFESEEGVGTTFVIQIPFKIDTETDRMEKEEKTAASLHGLHILLVEDNELNMEIAEFIVTDEGAVVTKVKNGKEAVDYFEKSSVGTYDAILMDVMMPIMDGLTASETIRKMGRADAKTIPIIAMTANAFTDDKMKAKEAGMDAHIAKPLNREVLVETVFKVITKKNRGNKAENEIHVRSDENEI</sequence>
<feature type="transmembrane region" description="Helical" evidence="10">
    <location>
        <begin position="290"/>
        <end position="312"/>
    </location>
</feature>
<evidence type="ECO:0000256" key="1">
    <source>
        <dbReference type="ARBA" id="ARBA00000085"/>
    </source>
</evidence>
<keyword evidence="5" id="KW-0808">Transferase</keyword>
<name>A0ABR7G660_9FIRM</name>
<dbReference type="PANTHER" id="PTHR45339:SF5">
    <property type="entry name" value="HISTIDINE KINASE"/>
    <property type="match status" value="1"/>
</dbReference>
<proteinExistence type="predicted"/>
<keyword evidence="10" id="KW-0472">Membrane</keyword>
<dbReference type="InterPro" id="IPR001789">
    <property type="entry name" value="Sig_transdc_resp-reg_receiver"/>
</dbReference>
<keyword evidence="5" id="KW-0418">Kinase</keyword>
<comment type="catalytic activity">
    <reaction evidence="1">
        <text>ATP + protein L-histidine = ADP + protein N-phospho-L-histidine.</text>
        <dbReference type="EC" id="2.7.13.3"/>
    </reaction>
</comment>
<evidence type="ECO:0000256" key="8">
    <source>
        <dbReference type="PROSITE-ProRule" id="PRU00169"/>
    </source>
</evidence>
<dbReference type="SUPFAM" id="SSF52172">
    <property type="entry name" value="CheY-like"/>
    <property type="match status" value="1"/>
</dbReference>
<keyword evidence="4 8" id="KW-0597">Phosphoprotein</keyword>
<dbReference type="PRINTS" id="PR00344">
    <property type="entry name" value="BCTRLSENSOR"/>
</dbReference>
<dbReference type="RefSeq" id="WP_186864439.1">
    <property type="nucleotide sequence ID" value="NZ_JACOPE010000001.1"/>
</dbReference>
<dbReference type="SUPFAM" id="SSF55874">
    <property type="entry name" value="ATPase domain of HSP90 chaperone/DNA topoisomerase II/histidine kinase"/>
    <property type="match status" value="1"/>
</dbReference>
<evidence type="ECO:0000256" key="5">
    <source>
        <dbReference type="ARBA" id="ARBA00022777"/>
    </source>
</evidence>
<protein>
    <recommendedName>
        <fullName evidence="3">Stage 0 sporulation protein A homolog</fullName>
        <ecNumber evidence="2">2.7.13.3</ecNumber>
    </recommendedName>
</protein>
<evidence type="ECO:0000256" key="3">
    <source>
        <dbReference type="ARBA" id="ARBA00018672"/>
    </source>
</evidence>
<feature type="domain" description="Histidine kinase" evidence="11">
    <location>
        <begin position="354"/>
        <end position="578"/>
    </location>
</feature>
<dbReference type="PROSITE" id="PS50110">
    <property type="entry name" value="RESPONSE_REGULATORY"/>
    <property type="match status" value="1"/>
</dbReference>
<keyword evidence="10" id="KW-1133">Transmembrane helix</keyword>
<evidence type="ECO:0000256" key="10">
    <source>
        <dbReference type="SAM" id="Phobius"/>
    </source>
</evidence>
<dbReference type="SMART" id="SM00448">
    <property type="entry name" value="REC"/>
    <property type="match status" value="1"/>
</dbReference>
<organism evidence="13 14">
    <name type="scientific">Ruminococcus hominis</name>
    <dbReference type="NCBI Taxonomy" id="2763065"/>
    <lineage>
        <taxon>Bacteria</taxon>
        <taxon>Bacillati</taxon>
        <taxon>Bacillota</taxon>
        <taxon>Clostridia</taxon>
        <taxon>Eubacteriales</taxon>
        <taxon>Oscillospiraceae</taxon>
        <taxon>Ruminococcus</taxon>
    </lineage>
</organism>
<feature type="transmembrane region" description="Helical" evidence="10">
    <location>
        <begin position="16"/>
        <end position="36"/>
    </location>
</feature>
<dbReference type="Proteomes" id="UP000631576">
    <property type="component" value="Unassembled WGS sequence"/>
</dbReference>
<keyword evidence="14" id="KW-1185">Reference proteome</keyword>
<dbReference type="EMBL" id="JACOPE010000001">
    <property type="protein sequence ID" value="MBC5682390.1"/>
    <property type="molecule type" value="Genomic_DNA"/>
</dbReference>
<dbReference type="PROSITE" id="PS50109">
    <property type="entry name" value="HIS_KIN"/>
    <property type="match status" value="1"/>
</dbReference>
<feature type="domain" description="Response regulatory" evidence="12">
    <location>
        <begin position="599"/>
        <end position="720"/>
    </location>
</feature>
<evidence type="ECO:0000256" key="2">
    <source>
        <dbReference type="ARBA" id="ARBA00012438"/>
    </source>
</evidence>
<keyword evidence="6" id="KW-0902">Two-component regulatory system</keyword>
<dbReference type="InterPro" id="IPR005467">
    <property type="entry name" value="His_kinase_dom"/>
</dbReference>
<evidence type="ECO:0000256" key="7">
    <source>
        <dbReference type="ARBA" id="ARBA00024867"/>
    </source>
</evidence>